<organism evidence="1 2">
    <name type="scientific">Saccharolobus islandicus (strain Y.N.15.51 / Yellowstone #2)</name>
    <name type="common">Sulfolobus islandicus</name>
    <dbReference type="NCBI Taxonomy" id="419942"/>
    <lineage>
        <taxon>Archaea</taxon>
        <taxon>Thermoproteota</taxon>
        <taxon>Thermoprotei</taxon>
        <taxon>Sulfolobales</taxon>
        <taxon>Sulfolobaceae</taxon>
        <taxon>Saccharolobus</taxon>
    </lineage>
</organism>
<evidence type="ECO:0008006" key="3">
    <source>
        <dbReference type="Google" id="ProtNLM"/>
    </source>
</evidence>
<name>C3NIZ4_SACI1</name>
<dbReference type="Proteomes" id="UP000006818">
    <property type="component" value="Chromosome"/>
</dbReference>
<dbReference type="EMBL" id="CP001404">
    <property type="protein sequence ID" value="ACP49104.1"/>
    <property type="molecule type" value="Genomic_DNA"/>
</dbReference>
<evidence type="ECO:0000313" key="2">
    <source>
        <dbReference type="Proteomes" id="UP000006818"/>
    </source>
</evidence>
<dbReference type="AlphaFoldDB" id="C3NIZ4"/>
<reference evidence="1 2" key="1">
    <citation type="journal article" date="2009" name="Proc. Natl. Acad. Sci. U.S.A.">
        <title>Biogeography of the Sulfolobus islandicus pan-genome.</title>
        <authorList>
            <person name="Reno M.L."/>
            <person name="Held N.L."/>
            <person name="Fields C.J."/>
            <person name="Burke P.V."/>
            <person name="Whitaker R.J."/>
        </authorList>
    </citation>
    <scope>NUCLEOTIDE SEQUENCE [LARGE SCALE GENOMIC DNA]</scope>
    <source>
        <strain evidence="2">Y.N.15.51 / Yellowstone #2</strain>
    </source>
</reference>
<dbReference type="InterPro" id="IPR016169">
    <property type="entry name" value="FAD-bd_PCMH_sub2"/>
</dbReference>
<dbReference type="Gene3D" id="3.30.465.10">
    <property type="match status" value="1"/>
</dbReference>
<gene>
    <name evidence="1" type="ordered locus">YN1551_2074</name>
</gene>
<dbReference type="GO" id="GO:0050660">
    <property type="term" value="F:flavin adenine dinucleotide binding"/>
    <property type="evidence" value="ECO:0007669"/>
    <property type="project" value="InterPro"/>
</dbReference>
<sequence length="74" mass="8264">MDSFVSIERNSRRGSGKAIRTSMIPDLIRLFIGSEGTLGIISKVKLRVFPLAPFHTDLAFAFDNFNKSINTFLS</sequence>
<dbReference type="HOGENOM" id="CLU_2679109_0_0_2"/>
<proteinExistence type="predicted"/>
<accession>C3NIZ4</accession>
<protein>
    <recommendedName>
        <fullName evidence="3">FAD linked oxidase domain protein</fullName>
    </recommendedName>
</protein>
<evidence type="ECO:0000313" key="1">
    <source>
        <dbReference type="EMBL" id="ACP49104.1"/>
    </source>
</evidence>
<dbReference type="InterPro" id="IPR036318">
    <property type="entry name" value="FAD-bd_PCMH-like_sf"/>
</dbReference>
<dbReference type="SUPFAM" id="SSF56176">
    <property type="entry name" value="FAD-binding/transporter-associated domain-like"/>
    <property type="match status" value="1"/>
</dbReference>
<dbReference type="KEGG" id="sin:YN1551_2074"/>